<dbReference type="SUPFAM" id="SSF57716">
    <property type="entry name" value="Glucocorticoid receptor-like (DNA-binding domain)"/>
    <property type="match status" value="1"/>
</dbReference>
<feature type="region of interest" description="Disordered" evidence="13">
    <location>
        <begin position="118"/>
        <end position="137"/>
    </location>
</feature>
<evidence type="ECO:0000256" key="5">
    <source>
        <dbReference type="ARBA" id="ARBA00022833"/>
    </source>
</evidence>
<evidence type="ECO:0000256" key="2">
    <source>
        <dbReference type="ARBA" id="ARBA00005694"/>
    </source>
</evidence>
<dbReference type="PANTHER" id="PTHR45658">
    <property type="entry name" value="GATA TRANSCRIPTION FACTOR"/>
    <property type="match status" value="1"/>
</dbReference>
<evidence type="ECO:0000313" key="15">
    <source>
        <dbReference type="EMBL" id="CAH9070966.1"/>
    </source>
</evidence>
<feature type="domain" description="GATA-type" evidence="14">
    <location>
        <begin position="137"/>
        <end position="173"/>
    </location>
</feature>
<dbReference type="SMART" id="SM00401">
    <property type="entry name" value="ZnF_GATA"/>
    <property type="match status" value="1"/>
</dbReference>
<dbReference type="AlphaFoldDB" id="A0AAV0CA72"/>
<evidence type="ECO:0000313" key="16">
    <source>
        <dbReference type="Proteomes" id="UP001152523"/>
    </source>
</evidence>
<dbReference type="EMBL" id="CAMAPF010000018">
    <property type="protein sequence ID" value="CAH9070966.1"/>
    <property type="molecule type" value="Genomic_DNA"/>
</dbReference>
<evidence type="ECO:0000259" key="14">
    <source>
        <dbReference type="PROSITE" id="PS50114"/>
    </source>
</evidence>
<evidence type="ECO:0000256" key="8">
    <source>
        <dbReference type="ARBA" id="ARBA00023159"/>
    </source>
</evidence>
<accession>A0AAV0CA72</accession>
<keyword evidence="7" id="KW-0238">DNA-binding</keyword>
<keyword evidence="6" id="KW-0805">Transcription regulation</keyword>
<dbReference type="Pfam" id="PF00320">
    <property type="entry name" value="GATA"/>
    <property type="match status" value="1"/>
</dbReference>
<comment type="function">
    <text evidence="11">Transcriptional activator that specifically binds 5'-GATA-3' or 5'-GAT-3' motifs within gene promoters. May be involved in the regulation of some light-responsive genes.</text>
</comment>
<evidence type="ECO:0000256" key="10">
    <source>
        <dbReference type="ARBA" id="ARBA00023242"/>
    </source>
</evidence>
<evidence type="ECO:0000256" key="9">
    <source>
        <dbReference type="ARBA" id="ARBA00023163"/>
    </source>
</evidence>
<organism evidence="15 16">
    <name type="scientific">Cuscuta epithymum</name>
    <dbReference type="NCBI Taxonomy" id="186058"/>
    <lineage>
        <taxon>Eukaryota</taxon>
        <taxon>Viridiplantae</taxon>
        <taxon>Streptophyta</taxon>
        <taxon>Embryophyta</taxon>
        <taxon>Tracheophyta</taxon>
        <taxon>Spermatophyta</taxon>
        <taxon>Magnoliopsida</taxon>
        <taxon>eudicotyledons</taxon>
        <taxon>Gunneridae</taxon>
        <taxon>Pentapetalae</taxon>
        <taxon>asterids</taxon>
        <taxon>lamiids</taxon>
        <taxon>Solanales</taxon>
        <taxon>Convolvulaceae</taxon>
        <taxon>Cuscuteae</taxon>
        <taxon>Cuscuta</taxon>
        <taxon>Cuscuta subgen. Cuscuta</taxon>
    </lineage>
</organism>
<keyword evidence="16" id="KW-1185">Reference proteome</keyword>
<dbReference type="GO" id="GO:0006355">
    <property type="term" value="P:regulation of DNA-templated transcription"/>
    <property type="evidence" value="ECO:0007669"/>
    <property type="project" value="InterPro"/>
</dbReference>
<keyword evidence="8" id="KW-0010">Activator</keyword>
<keyword evidence="3" id="KW-0479">Metal-binding</keyword>
<evidence type="ECO:0000256" key="4">
    <source>
        <dbReference type="ARBA" id="ARBA00022771"/>
    </source>
</evidence>
<evidence type="ECO:0000256" key="1">
    <source>
        <dbReference type="ARBA" id="ARBA00004123"/>
    </source>
</evidence>
<proteinExistence type="inferred from homology"/>
<dbReference type="InterPro" id="IPR051140">
    <property type="entry name" value="GATA_TF"/>
</dbReference>
<dbReference type="GO" id="GO:0030154">
    <property type="term" value="P:cell differentiation"/>
    <property type="evidence" value="ECO:0007669"/>
    <property type="project" value="TreeGrafter"/>
</dbReference>
<dbReference type="CDD" id="cd00202">
    <property type="entry name" value="ZnF_GATA"/>
    <property type="match status" value="1"/>
</dbReference>
<dbReference type="PROSITE" id="PS50114">
    <property type="entry name" value="GATA_ZN_FINGER_2"/>
    <property type="match status" value="1"/>
</dbReference>
<comment type="caution">
    <text evidence="15">The sequence shown here is derived from an EMBL/GenBank/DDBJ whole genome shotgun (WGS) entry which is preliminary data.</text>
</comment>
<sequence length="210" mass="23351">MARTKSDALSCRREGHGGDVDEGKVTSRGGGGGLCVPQDSLDDLDFFPNFFDDAIPITDLLLSSPYPPEHGESTIEDVEDDESMAQALIKAHPPPSEDEYESGKPIKTTCMDDGLSISKRRRKNNPTTKKKKAKKMRKTGMKCTHCEAVETPQWRRGPMGPNTLCNACGVRYKSGRLLPEYRPFASPSFDSSKHSNFHRKILKSSRKIYT</sequence>
<dbReference type="GO" id="GO:0005634">
    <property type="term" value="C:nucleus"/>
    <property type="evidence" value="ECO:0007669"/>
    <property type="project" value="UniProtKB-SubCell"/>
</dbReference>
<dbReference type="GO" id="GO:0043565">
    <property type="term" value="F:sequence-specific DNA binding"/>
    <property type="evidence" value="ECO:0007669"/>
    <property type="project" value="InterPro"/>
</dbReference>
<dbReference type="InterPro" id="IPR000679">
    <property type="entry name" value="Znf_GATA"/>
</dbReference>
<protein>
    <recommendedName>
        <fullName evidence="14">GATA-type domain-containing protein</fullName>
    </recommendedName>
</protein>
<dbReference type="PROSITE" id="PS00344">
    <property type="entry name" value="GATA_ZN_FINGER_1"/>
    <property type="match status" value="1"/>
</dbReference>
<dbReference type="PANTHER" id="PTHR45658:SF18">
    <property type="entry name" value="PROTEIN GAT2"/>
    <property type="match status" value="1"/>
</dbReference>
<evidence type="ECO:0000256" key="12">
    <source>
        <dbReference type="PROSITE-ProRule" id="PRU00094"/>
    </source>
</evidence>
<evidence type="ECO:0000256" key="11">
    <source>
        <dbReference type="ARBA" id="ARBA00055020"/>
    </source>
</evidence>
<feature type="compositionally biased region" description="Basic and acidic residues" evidence="13">
    <location>
        <begin position="1"/>
        <end position="25"/>
    </location>
</feature>
<keyword evidence="9" id="KW-0804">Transcription</keyword>
<evidence type="ECO:0000256" key="13">
    <source>
        <dbReference type="SAM" id="MobiDB-lite"/>
    </source>
</evidence>
<reference evidence="15" key="1">
    <citation type="submission" date="2022-07" db="EMBL/GenBank/DDBJ databases">
        <authorList>
            <person name="Macas J."/>
            <person name="Novak P."/>
            <person name="Neumann P."/>
        </authorList>
    </citation>
    <scope>NUCLEOTIDE SEQUENCE</scope>
</reference>
<dbReference type="FunFam" id="3.30.50.10:FF:000025">
    <property type="entry name" value="GATA transcription factor"/>
    <property type="match status" value="1"/>
</dbReference>
<keyword evidence="5" id="KW-0862">Zinc</keyword>
<comment type="similarity">
    <text evidence="2">Belongs to the type IV zinc-finger family. Class A subfamily.</text>
</comment>
<evidence type="ECO:0000256" key="7">
    <source>
        <dbReference type="ARBA" id="ARBA00023125"/>
    </source>
</evidence>
<feature type="region of interest" description="Disordered" evidence="13">
    <location>
        <begin position="1"/>
        <end position="35"/>
    </location>
</feature>
<keyword evidence="4 12" id="KW-0863">Zinc-finger</keyword>
<gene>
    <name evidence="15" type="ORF">CEPIT_LOCUS3673</name>
</gene>
<comment type="subcellular location">
    <subcellularLocation>
        <location evidence="1">Nucleus</location>
    </subcellularLocation>
</comment>
<dbReference type="GO" id="GO:0008270">
    <property type="term" value="F:zinc ion binding"/>
    <property type="evidence" value="ECO:0007669"/>
    <property type="project" value="UniProtKB-KW"/>
</dbReference>
<evidence type="ECO:0000256" key="3">
    <source>
        <dbReference type="ARBA" id="ARBA00022723"/>
    </source>
</evidence>
<dbReference type="Proteomes" id="UP001152523">
    <property type="component" value="Unassembled WGS sequence"/>
</dbReference>
<keyword evidence="10" id="KW-0539">Nucleus</keyword>
<name>A0AAV0CA72_9ASTE</name>
<dbReference type="InterPro" id="IPR013088">
    <property type="entry name" value="Znf_NHR/GATA"/>
</dbReference>
<dbReference type="Gene3D" id="3.30.50.10">
    <property type="entry name" value="Erythroid Transcription Factor GATA-1, subunit A"/>
    <property type="match status" value="1"/>
</dbReference>
<evidence type="ECO:0000256" key="6">
    <source>
        <dbReference type="ARBA" id="ARBA00023015"/>
    </source>
</evidence>